<sequence>MRKTRRRPATLAGAQSIADAGGRPASAAPSLYDEVTAKIIAELEAGRFPWVQPWRAAAGFGAGAGVSLPRNALTGRSYSGVNILLLWGAVIDAGFPS</sequence>
<dbReference type="Pfam" id="PF08401">
    <property type="entry name" value="ArdcN"/>
    <property type="match status" value="1"/>
</dbReference>
<proteinExistence type="predicted"/>
<evidence type="ECO:0000313" key="3">
    <source>
        <dbReference type="EMBL" id="PZQ20021.1"/>
    </source>
</evidence>
<name>A0A2W5KSK9_SPHMC</name>
<dbReference type="GO" id="GO:0003697">
    <property type="term" value="F:single-stranded DNA binding"/>
    <property type="evidence" value="ECO:0007669"/>
    <property type="project" value="InterPro"/>
</dbReference>
<evidence type="ECO:0000313" key="4">
    <source>
        <dbReference type="Proteomes" id="UP000248597"/>
    </source>
</evidence>
<organism evidence="3 4">
    <name type="scientific">Sphingopyxis macrogoltabida</name>
    <name type="common">Sphingomonas macrogoltabidus</name>
    <dbReference type="NCBI Taxonomy" id="33050"/>
    <lineage>
        <taxon>Bacteria</taxon>
        <taxon>Pseudomonadati</taxon>
        <taxon>Pseudomonadota</taxon>
        <taxon>Alphaproteobacteria</taxon>
        <taxon>Sphingomonadales</taxon>
        <taxon>Sphingomonadaceae</taxon>
        <taxon>Sphingopyxis</taxon>
    </lineage>
</organism>
<gene>
    <name evidence="3" type="ORF">DI569_16695</name>
</gene>
<feature type="domain" description="N-terminal" evidence="2">
    <location>
        <begin position="30"/>
        <end position="97"/>
    </location>
</feature>
<protein>
    <submittedName>
        <fullName evidence="3">Antirestriction protein ArdC</fullName>
    </submittedName>
</protein>
<feature type="region of interest" description="Disordered" evidence="1">
    <location>
        <begin position="1"/>
        <end position="27"/>
    </location>
</feature>
<reference evidence="3 4" key="1">
    <citation type="submission" date="2017-08" db="EMBL/GenBank/DDBJ databases">
        <title>Infants hospitalized years apart are colonized by the same room-sourced microbial strains.</title>
        <authorList>
            <person name="Brooks B."/>
            <person name="Olm M.R."/>
            <person name="Firek B.A."/>
            <person name="Baker R."/>
            <person name="Thomas B.C."/>
            <person name="Morowitz M.J."/>
            <person name="Banfield J.F."/>
        </authorList>
    </citation>
    <scope>NUCLEOTIDE SEQUENCE [LARGE SCALE GENOMIC DNA]</scope>
    <source>
        <strain evidence="3">S2_005_003_R2_47</strain>
    </source>
</reference>
<dbReference type="Proteomes" id="UP000248597">
    <property type="component" value="Unassembled WGS sequence"/>
</dbReference>
<feature type="non-terminal residue" evidence="3">
    <location>
        <position position="97"/>
    </location>
</feature>
<dbReference type="AlphaFoldDB" id="A0A2W5KSK9"/>
<dbReference type="InterPro" id="IPR013610">
    <property type="entry name" value="ArdC_N"/>
</dbReference>
<dbReference type="EMBL" id="QFPJ01000105">
    <property type="protein sequence ID" value="PZQ20021.1"/>
    <property type="molecule type" value="Genomic_DNA"/>
</dbReference>
<evidence type="ECO:0000256" key="1">
    <source>
        <dbReference type="SAM" id="MobiDB-lite"/>
    </source>
</evidence>
<evidence type="ECO:0000259" key="2">
    <source>
        <dbReference type="Pfam" id="PF08401"/>
    </source>
</evidence>
<comment type="caution">
    <text evidence="3">The sequence shown here is derived from an EMBL/GenBank/DDBJ whole genome shotgun (WGS) entry which is preliminary data.</text>
</comment>
<accession>A0A2W5KSK9</accession>